<feature type="compositionally biased region" description="Basic and acidic residues" evidence="1">
    <location>
        <begin position="229"/>
        <end position="289"/>
    </location>
</feature>
<evidence type="ECO:0000256" key="1">
    <source>
        <dbReference type="SAM" id="MobiDB-lite"/>
    </source>
</evidence>
<name>A0AAN6JAG0_9PEZI</name>
<comment type="caution">
    <text evidence="3">The sequence shown here is derived from an EMBL/GenBank/DDBJ whole genome shotgun (WGS) entry which is preliminary data.</text>
</comment>
<feature type="compositionally biased region" description="Basic and acidic residues" evidence="1">
    <location>
        <begin position="414"/>
        <end position="435"/>
    </location>
</feature>
<organism evidence="3 4">
    <name type="scientific">Friedmanniomyces endolithicus</name>
    <dbReference type="NCBI Taxonomy" id="329885"/>
    <lineage>
        <taxon>Eukaryota</taxon>
        <taxon>Fungi</taxon>
        <taxon>Dikarya</taxon>
        <taxon>Ascomycota</taxon>
        <taxon>Pezizomycotina</taxon>
        <taxon>Dothideomycetes</taxon>
        <taxon>Dothideomycetidae</taxon>
        <taxon>Mycosphaerellales</taxon>
        <taxon>Teratosphaeriaceae</taxon>
        <taxon>Friedmanniomyces</taxon>
    </lineage>
</organism>
<feature type="region of interest" description="Disordered" evidence="1">
    <location>
        <begin position="195"/>
        <end position="289"/>
    </location>
</feature>
<feature type="compositionally biased region" description="Acidic residues" evidence="1">
    <location>
        <begin position="209"/>
        <end position="228"/>
    </location>
</feature>
<feature type="compositionally biased region" description="Low complexity" evidence="1">
    <location>
        <begin position="65"/>
        <end position="77"/>
    </location>
</feature>
<feature type="region of interest" description="Disordered" evidence="1">
    <location>
        <begin position="1"/>
        <end position="175"/>
    </location>
</feature>
<dbReference type="InterPro" id="IPR009730">
    <property type="entry name" value="MFAP1_C"/>
</dbReference>
<feature type="compositionally biased region" description="Polar residues" evidence="1">
    <location>
        <begin position="1"/>
        <end position="18"/>
    </location>
</feature>
<feature type="domain" description="Micro-fibrillar-associated protein 1 C-terminal" evidence="2">
    <location>
        <begin position="138"/>
        <end position="371"/>
    </location>
</feature>
<accession>A0AAN6JAG0</accession>
<feature type="compositionally biased region" description="Basic and acidic residues" evidence="1">
    <location>
        <begin position="28"/>
        <end position="43"/>
    </location>
</feature>
<dbReference type="EMBL" id="JASUXU010000013">
    <property type="protein sequence ID" value="KAK0323281.1"/>
    <property type="molecule type" value="Genomic_DNA"/>
</dbReference>
<gene>
    <name evidence="3" type="ORF">LTR82_005641</name>
</gene>
<dbReference type="PANTHER" id="PTHR15327">
    <property type="entry name" value="MICROFIBRIL-ASSOCIATED PROTEIN"/>
    <property type="match status" value="1"/>
</dbReference>
<feature type="compositionally biased region" description="Acidic residues" evidence="1">
    <location>
        <begin position="127"/>
        <end position="140"/>
    </location>
</feature>
<feature type="compositionally biased region" description="Basic and acidic residues" evidence="1">
    <location>
        <begin position="362"/>
        <end position="372"/>
    </location>
</feature>
<feature type="compositionally biased region" description="Polar residues" evidence="1">
    <location>
        <begin position="159"/>
        <end position="172"/>
    </location>
</feature>
<sequence>MHVHTSDSQSGPRSTSSFMPPPSSRMTKNREQPTRYRPGKAEVDEIESEDEFDASEDEDADDAAPKAPAPKATSFPSQKKLAVDLSRAGQQVSFAPAPKKPLEDELEGFVTASESSDEEDVAKGSSDEDDDSSEEEESSDDEPKKPMIRPTFISKAKRTQQNLTTTSKSSETLAAEEEVIRKAKADELLQAQLERDAAARAAGRKAWDDDAANIDPEDEVDDTDDVDPEAERASWKLRELKRVRRDRLGIEEKEKEREEIERRRNMTAEEREAEDREFIAKQEGEREGKEKMGFMQKYYHKGAFFGAAGDGDGEEQDEEVRAVMTRDLAGAKVADEAGDKSGLPEYMRIRDMTQLGRKGRSKYKDLRGEDTGRWGVDVGRRSGSGGEGLDERFRPDGARQGQMEQTGANTQPVGERRRREDEGDRQRDDKRARYG</sequence>
<dbReference type="InterPro" id="IPR033194">
    <property type="entry name" value="MFAP1"/>
</dbReference>
<feature type="compositionally biased region" description="Polar residues" evidence="1">
    <location>
        <begin position="402"/>
        <end position="412"/>
    </location>
</feature>
<dbReference type="AlphaFoldDB" id="A0AAN6JAG0"/>
<evidence type="ECO:0000313" key="4">
    <source>
        <dbReference type="Proteomes" id="UP001168146"/>
    </source>
</evidence>
<dbReference type="Proteomes" id="UP001168146">
    <property type="component" value="Unassembled WGS sequence"/>
</dbReference>
<feature type="compositionally biased region" description="Acidic residues" evidence="1">
    <location>
        <begin position="44"/>
        <end position="62"/>
    </location>
</feature>
<evidence type="ECO:0000259" key="2">
    <source>
        <dbReference type="Pfam" id="PF06991"/>
    </source>
</evidence>
<protein>
    <recommendedName>
        <fullName evidence="2">Micro-fibrillar-associated protein 1 C-terminal domain-containing protein</fullName>
    </recommendedName>
</protein>
<reference evidence="3" key="1">
    <citation type="submission" date="2021-12" db="EMBL/GenBank/DDBJ databases">
        <title>Black yeast isolated from Biological Soil Crust.</title>
        <authorList>
            <person name="Kurbessoian T."/>
        </authorList>
    </citation>
    <scope>NUCLEOTIDE SEQUENCE</scope>
    <source>
        <strain evidence="3">CCFEE 5208</strain>
    </source>
</reference>
<dbReference type="Pfam" id="PF06991">
    <property type="entry name" value="MFAP1"/>
    <property type="match status" value="1"/>
</dbReference>
<feature type="region of interest" description="Disordered" evidence="1">
    <location>
        <begin position="356"/>
        <end position="435"/>
    </location>
</feature>
<evidence type="ECO:0000313" key="3">
    <source>
        <dbReference type="EMBL" id="KAK0323281.1"/>
    </source>
</evidence>
<proteinExistence type="predicted"/>